<reference evidence="1 2" key="1">
    <citation type="submission" date="2013-11" db="EMBL/GenBank/DDBJ databases">
        <title>Genome sequencing of Stegodyphus mimosarum.</title>
        <authorList>
            <person name="Bechsgaard J."/>
        </authorList>
    </citation>
    <scope>NUCLEOTIDE SEQUENCE [LARGE SCALE GENOMIC DNA]</scope>
</reference>
<sequence length="67" mass="7689">MIARSLPKSLWAELVNTVVHRLNLAVTSSVDGKSLFELFCGRTPRLNHLRVICTECFIHEPKQKQKK</sequence>
<dbReference type="Proteomes" id="UP000054359">
    <property type="component" value="Unassembled WGS sequence"/>
</dbReference>
<feature type="non-terminal residue" evidence="1">
    <location>
        <position position="67"/>
    </location>
</feature>
<organism evidence="1 2">
    <name type="scientific">Stegodyphus mimosarum</name>
    <name type="common">African social velvet spider</name>
    <dbReference type="NCBI Taxonomy" id="407821"/>
    <lineage>
        <taxon>Eukaryota</taxon>
        <taxon>Metazoa</taxon>
        <taxon>Ecdysozoa</taxon>
        <taxon>Arthropoda</taxon>
        <taxon>Chelicerata</taxon>
        <taxon>Arachnida</taxon>
        <taxon>Araneae</taxon>
        <taxon>Araneomorphae</taxon>
        <taxon>Entelegynae</taxon>
        <taxon>Eresoidea</taxon>
        <taxon>Eresidae</taxon>
        <taxon>Stegodyphus</taxon>
    </lineage>
</organism>
<proteinExistence type="predicted"/>
<dbReference type="AlphaFoldDB" id="A0A087SUS0"/>
<dbReference type="OMA" id="TECFIHE"/>
<dbReference type="OrthoDB" id="413361at2759"/>
<accession>A0A087SUS0</accession>
<dbReference type="EMBL" id="KK112049">
    <property type="protein sequence ID" value="KFM56609.1"/>
    <property type="molecule type" value="Genomic_DNA"/>
</dbReference>
<gene>
    <name evidence="1" type="ORF">X975_03511</name>
</gene>
<dbReference type="STRING" id="407821.A0A087SUS0"/>
<protein>
    <recommendedName>
        <fullName evidence="3">Retrovirus-related Pol polyprotein from transposon TNT 1-94</fullName>
    </recommendedName>
</protein>
<evidence type="ECO:0000313" key="1">
    <source>
        <dbReference type="EMBL" id="KFM56609.1"/>
    </source>
</evidence>
<evidence type="ECO:0000313" key="2">
    <source>
        <dbReference type="Proteomes" id="UP000054359"/>
    </source>
</evidence>
<evidence type="ECO:0008006" key="3">
    <source>
        <dbReference type="Google" id="ProtNLM"/>
    </source>
</evidence>
<name>A0A087SUS0_STEMI</name>
<keyword evidence="2" id="KW-1185">Reference proteome</keyword>